<dbReference type="Proteomes" id="UP000324897">
    <property type="component" value="Chromosome 6"/>
</dbReference>
<feature type="compositionally biased region" description="Basic and acidic residues" evidence="1">
    <location>
        <begin position="245"/>
        <end position="255"/>
    </location>
</feature>
<evidence type="ECO:0000256" key="1">
    <source>
        <dbReference type="SAM" id="MobiDB-lite"/>
    </source>
</evidence>
<evidence type="ECO:0000313" key="4">
    <source>
        <dbReference type="Proteomes" id="UP000324897"/>
    </source>
</evidence>
<keyword evidence="4" id="KW-1185">Reference proteome</keyword>
<name>A0A5J9WU65_9POAL</name>
<dbReference type="Pfam" id="PF24530">
    <property type="entry name" value="DUF7597"/>
    <property type="match status" value="1"/>
</dbReference>
<feature type="region of interest" description="Disordered" evidence="1">
    <location>
        <begin position="169"/>
        <end position="188"/>
    </location>
</feature>
<proteinExistence type="predicted"/>
<dbReference type="InterPro" id="IPR056018">
    <property type="entry name" value="DUF7597"/>
</dbReference>
<reference evidence="3 4" key="1">
    <citation type="journal article" date="2019" name="Sci. Rep.">
        <title>A high-quality genome of Eragrostis curvula grass provides insights into Poaceae evolution and supports new strategies to enhance forage quality.</title>
        <authorList>
            <person name="Carballo J."/>
            <person name="Santos B.A.C.M."/>
            <person name="Zappacosta D."/>
            <person name="Garbus I."/>
            <person name="Selva J.P."/>
            <person name="Gallo C.A."/>
            <person name="Diaz A."/>
            <person name="Albertini E."/>
            <person name="Caccamo M."/>
            <person name="Echenique V."/>
        </authorList>
    </citation>
    <scope>NUCLEOTIDE SEQUENCE [LARGE SCALE GENOMIC DNA]</scope>
    <source>
        <strain evidence="4">cv. Victoria</strain>
        <tissue evidence="3">Leaf</tissue>
    </source>
</reference>
<gene>
    <name evidence="3" type="ORF">EJB05_03078</name>
</gene>
<feature type="compositionally biased region" description="Polar residues" evidence="1">
    <location>
        <begin position="270"/>
        <end position="281"/>
    </location>
</feature>
<dbReference type="OrthoDB" id="712243at2759"/>
<sequence>METGPGWGALSSLSSPAAAAVMADLPSLDYSPGLGQQAEIWRRFRFPVVFSPNCGLGDFFLVLSVGRCKFRLTTFLVALILQAVLGGSAQSFKVEELRDRVYKFSVSCKKVGFYIYNLKSFECEAFKVLFHLWGNGGPQSLQEEQRWEQEQSNEWTEVLGKKKKKTYAEVTRSRNQEQSRGSKILSGANAVPIKQPLQKSGNASQSVPVTSVFNRIHKSLDTLPKKSVFSRLQFPQKSVFDRIEFPDRFSDDQREGIQISNPAPLRKDNGLNSQAQSTLGPNVNRPKDQRQPARFRSPRVGNVNTKPRVNLRYIPKKTLTPGASGGPRDQDINNEGNRAISFPGNPDSSPSLDLRLGTKNPETSSPPSPIQSTSQRASPEATPTPEESPMAYNHIDPAPFIPRIYERIEVPGRDTMVRAICGRAAPRNEDVAIARIHPMPHHQVPFIHIRDVLHDFFTQHIRIPVRSIQPCPFGQAYVRFESIQDRDMLADTGLHPFGDIDISFCRHNDGNNRRSVYFNRECWLLLLGFPLDYWSREHIEAAIRPFAKLEIWEKDLGNLARILIRVKVATLESVPRWVVITEGHDFRSNSWTVQCEILTQRMLGNEPGDEDPVPPPEQVGDDQPFDFFGFGQQAFGHAVAPVNQELFDNGPQVNNW</sequence>
<feature type="non-terminal residue" evidence="3">
    <location>
        <position position="1"/>
    </location>
</feature>
<dbReference type="PANTHER" id="PTHR33075">
    <property type="entry name" value="OS02G0499800 PROTEIN"/>
    <property type="match status" value="1"/>
</dbReference>
<accession>A0A5J9WU65</accession>
<evidence type="ECO:0000313" key="3">
    <source>
        <dbReference type="EMBL" id="TVU51638.1"/>
    </source>
</evidence>
<feature type="domain" description="DUF7597" evidence="2">
    <location>
        <begin position="419"/>
        <end position="515"/>
    </location>
</feature>
<feature type="region of interest" description="Disordered" evidence="1">
    <location>
        <begin position="245"/>
        <end position="393"/>
    </location>
</feature>
<organism evidence="3 4">
    <name type="scientific">Eragrostis curvula</name>
    <name type="common">weeping love grass</name>
    <dbReference type="NCBI Taxonomy" id="38414"/>
    <lineage>
        <taxon>Eukaryota</taxon>
        <taxon>Viridiplantae</taxon>
        <taxon>Streptophyta</taxon>
        <taxon>Embryophyta</taxon>
        <taxon>Tracheophyta</taxon>
        <taxon>Spermatophyta</taxon>
        <taxon>Magnoliopsida</taxon>
        <taxon>Liliopsida</taxon>
        <taxon>Poales</taxon>
        <taxon>Poaceae</taxon>
        <taxon>PACMAD clade</taxon>
        <taxon>Chloridoideae</taxon>
        <taxon>Eragrostideae</taxon>
        <taxon>Eragrostidinae</taxon>
        <taxon>Eragrostis</taxon>
    </lineage>
</organism>
<dbReference type="Gramene" id="TVU51638">
    <property type="protein sequence ID" value="TVU51638"/>
    <property type="gene ID" value="EJB05_03078"/>
</dbReference>
<dbReference type="EMBL" id="RWGY01000002">
    <property type="protein sequence ID" value="TVU51638.1"/>
    <property type="molecule type" value="Genomic_DNA"/>
</dbReference>
<feature type="compositionally biased region" description="Low complexity" evidence="1">
    <location>
        <begin position="370"/>
        <end position="389"/>
    </location>
</feature>
<evidence type="ECO:0000259" key="2">
    <source>
        <dbReference type="Pfam" id="PF24530"/>
    </source>
</evidence>
<dbReference type="AlphaFoldDB" id="A0A5J9WU65"/>
<protein>
    <recommendedName>
        <fullName evidence="2">DUF7597 domain-containing protein</fullName>
    </recommendedName>
</protein>
<feature type="non-terminal residue" evidence="3">
    <location>
        <position position="656"/>
    </location>
</feature>
<dbReference type="PANTHER" id="PTHR33075:SF7">
    <property type="entry name" value="OS02G0303350 PROTEIN"/>
    <property type="match status" value="1"/>
</dbReference>
<comment type="caution">
    <text evidence="3">The sequence shown here is derived from an EMBL/GenBank/DDBJ whole genome shotgun (WGS) entry which is preliminary data.</text>
</comment>